<dbReference type="KEGG" id="tah:SU86_004770"/>
<dbReference type="GeneID" id="24875710"/>
<dbReference type="AlphaFoldDB" id="A0A3G1B2D0"/>
<protein>
    <submittedName>
        <fullName evidence="2">Uncharacterized protein</fullName>
    </submittedName>
</protein>
<sequence>MKQEELEKKVIELEEKIDAVTEHSNELEEQTRQAFSKILKLMTRYASANNEIAERTVSNLEEELKSFDEDDENA</sequence>
<proteinExistence type="predicted"/>
<feature type="coiled-coil region" evidence="1">
    <location>
        <begin position="3"/>
        <end position="70"/>
    </location>
</feature>
<gene>
    <name evidence="2" type="ORF">SU86_004770</name>
</gene>
<organism evidence="2 3">
    <name type="scientific">Candidatus Nitrosotenuis cloacae</name>
    <dbReference type="NCBI Taxonomy" id="1603555"/>
    <lineage>
        <taxon>Archaea</taxon>
        <taxon>Nitrososphaerota</taxon>
        <taxon>Candidatus Nitrosotenuis</taxon>
    </lineage>
</organism>
<evidence type="ECO:0000313" key="2">
    <source>
        <dbReference type="EMBL" id="AJZ75794.1"/>
    </source>
</evidence>
<dbReference type="RefSeq" id="WP_048188649.1">
    <property type="nucleotide sequence ID" value="NZ_CP011097.1"/>
</dbReference>
<evidence type="ECO:0000313" key="3">
    <source>
        <dbReference type="Proteomes" id="UP000266745"/>
    </source>
</evidence>
<dbReference type="EMBL" id="CP011097">
    <property type="protein sequence ID" value="AJZ75794.1"/>
    <property type="molecule type" value="Genomic_DNA"/>
</dbReference>
<evidence type="ECO:0000256" key="1">
    <source>
        <dbReference type="SAM" id="Coils"/>
    </source>
</evidence>
<accession>A0A3G1B2D0</accession>
<dbReference type="Proteomes" id="UP000266745">
    <property type="component" value="Chromosome"/>
</dbReference>
<name>A0A3G1B2D0_9ARCH</name>
<keyword evidence="3" id="KW-1185">Reference proteome</keyword>
<reference evidence="2 3" key="1">
    <citation type="journal article" date="2016" name="Sci. Rep.">
        <title>A novel ammonia-oxidizing archaeon from wastewater treatment plant: Its enrichment, physiological and genomic characteristics.</title>
        <authorList>
            <person name="Li Y."/>
            <person name="Ding K."/>
            <person name="Wen X."/>
            <person name="Zhang B."/>
            <person name="Shen B."/>
            <person name="Yang Y."/>
        </authorList>
    </citation>
    <scope>NUCLEOTIDE SEQUENCE [LARGE SCALE GENOMIC DNA]</scope>
    <source>
        <strain evidence="2 3">SAT1</strain>
    </source>
</reference>
<keyword evidence="1" id="KW-0175">Coiled coil</keyword>